<dbReference type="WBParaSite" id="PgR046_g024_t06">
    <property type="protein sequence ID" value="PgR046_g024_t06"/>
    <property type="gene ID" value="PgR046_g024"/>
</dbReference>
<keyword evidence="1" id="KW-0175">Coiled coil</keyword>
<dbReference type="CDD" id="cd14686">
    <property type="entry name" value="bZIP"/>
    <property type="match status" value="1"/>
</dbReference>
<name>A0A915BLP2_PARUN</name>
<organism evidence="2 3">
    <name type="scientific">Parascaris univalens</name>
    <name type="common">Nematode worm</name>
    <dbReference type="NCBI Taxonomy" id="6257"/>
    <lineage>
        <taxon>Eukaryota</taxon>
        <taxon>Metazoa</taxon>
        <taxon>Ecdysozoa</taxon>
        <taxon>Nematoda</taxon>
        <taxon>Chromadorea</taxon>
        <taxon>Rhabditida</taxon>
        <taxon>Spirurina</taxon>
        <taxon>Ascaridomorpha</taxon>
        <taxon>Ascaridoidea</taxon>
        <taxon>Ascarididae</taxon>
        <taxon>Parascaris</taxon>
    </lineage>
</organism>
<evidence type="ECO:0000313" key="2">
    <source>
        <dbReference type="Proteomes" id="UP000887569"/>
    </source>
</evidence>
<reference evidence="3" key="1">
    <citation type="submission" date="2022-11" db="UniProtKB">
        <authorList>
            <consortium name="WormBaseParasite"/>
        </authorList>
    </citation>
    <scope>IDENTIFICATION</scope>
</reference>
<evidence type="ECO:0000256" key="1">
    <source>
        <dbReference type="SAM" id="Coils"/>
    </source>
</evidence>
<accession>A0A915BLP2</accession>
<proteinExistence type="predicted"/>
<feature type="coiled-coil region" evidence="1">
    <location>
        <begin position="227"/>
        <end position="261"/>
    </location>
</feature>
<dbReference type="Proteomes" id="UP000887569">
    <property type="component" value="Unplaced"/>
</dbReference>
<protein>
    <submittedName>
        <fullName evidence="3">BZIP domain-containing protein</fullName>
    </submittedName>
</protein>
<evidence type="ECO:0000313" key="3">
    <source>
        <dbReference type="WBParaSite" id="PgR046_g024_t06"/>
    </source>
</evidence>
<sequence>MQDIFSKRLRSDESLTLTSENSFPLTAAARAAASALAMKLPFNTAPTFEATSAALEPTSSPSRLICDPMFPQFDGPLFMENDFELSPLSYDEASAWFFNEPQKLTGEPFSDGIVGCAIAESSDDCCLRPANDPYNTEIVDVTGLNRDPIITVARMDPGPLSPSPMADVKVEVESDGDESPEVVHSLKVPFNSSESKVVKRGRPMKITSRSKQALYAREYRRKNKQALWDYERRVKEQDDEIMRLRIQNRRMQEKLSKLISMKDAINMHYDGPIEEQMQGLKITLAEIRSHPSTKQLLYSTGCSAFCVHVNGDSFSILSCEACNARKTKVPGHNAEEVRDENVELFDGDFESISDSIR</sequence>
<dbReference type="AlphaFoldDB" id="A0A915BLP2"/>
<keyword evidence="2" id="KW-1185">Reference proteome</keyword>